<dbReference type="Proteomes" id="UP001066276">
    <property type="component" value="Chromosome 3_1"/>
</dbReference>
<dbReference type="EMBL" id="JANPWB010000005">
    <property type="protein sequence ID" value="KAJ1188819.1"/>
    <property type="molecule type" value="Genomic_DNA"/>
</dbReference>
<accession>A0AAV7UJX7</accession>
<evidence type="ECO:0000313" key="2">
    <source>
        <dbReference type="Proteomes" id="UP001066276"/>
    </source>
</evidence>
<name>A0AAV7UJX7_PLEWA</name>
<evidence type="ECO:0000313" key="1">
    <source>
        <dbReference type="EMBL" id="KAJ1188819.1"/>
    </source>
</evidence>
<sequence length="241" mass="28799">MSLLVLQHCVRDYIVFSSILLPLLLSQHLHIIMSFEEISHISDNRAETKVYTPEEATHIYALIHEIRAHGTPVSSATQQLRQLEYLMKKVLNQRLHATTLIQYHRSQCILRGLRITIKPMLFKFNRQFMSKWYAILNKCSLEVILLIIEVSQVIRELEAEIHELQVTSLDGDFWQMSLDEINRKLEEYTKEERKMCKFRQDTIDYKLDDVYAWAEVYTQERVKKKLNHLRPKKVRFLRRTL</sequence>
<dbReference type="AlphaFoldDB" id="A0AAV7UJX7"/>
<gene>
    <name evidence="1" type="ORF">NDU88_005576</name>
</gene>
<keyword evidence="2" id="KW-1185">Reference proteome</keyword>
<organism evidence="1 2">
    <name type="scientific">Pleurodeles waltl</name>
    <name type="common">Iberian ribbed newt</name>
    <dbReference type="NCBI Taxonomy" id="8319"/>
    <lineage>
        <taxon>Eukaryota</taxon>
        <taxon>Metazoa</taxon>
        <taxon>Chordata</taxon>
        <taxon>Craniata</taxon>
        <taxon>Vertebrata</taxon>
        <taxon>Euteleostomi</taxon>
        <taxon>Amphibia</taxon>
        <taxon>Batrachia</taxon>
        <taxon>Caudata</taxon>
        <taxon>Salamandroidea</taxon>
        <taxon>Salamandridae</taxon>
        <taxon>Pleurodelinae</taxon>
        <taxon>Pleurodeles</taxon>
    </lineage>
</organism>
<reference evidence="1" key="1">
    <citation type="journal article" date="2022" name="bioRxiv">
        <title>Sequencing and chromosome-scale assembly of the giantPleurodeles waltlgenome.</title>
        <authorList>
            <person name="Brown T."/>
            <person name="Elewa A."/>
            <person name="Iarovenko S."/>
            <person name="Subramanian E."/>
            <person name="Araus A.J."/>
            <person name="Petzold A."/>
            <person name="Susuki M."/>
            <person name="Suzuki K.-i.T."/>
            <person name="Hayashi T."/>
            <person name="Toyoda A."/>
            <person name="Oliveira C."/>
            <person name="Osipova E."/>
            <person name="Leigh N.D."/>
            <person name="Simon A."/>
            <person name="Yun M.H."/>
        </authorList>
    </citation>
    <scope>NUCLEOTIDE SEQUENCE</scope>
    <source>
        <strain evidence="1">20211129_DDA</strain>
        <tissue evidence="1">Liver</tissue>
    </source>
</reference>
<comment type="caution">
    <text evidence="1">The sequence shown here is derived from an EMBL/GenBank/DDBJ whole genome shotgun (WGS) entry which is preliminary data.</text>
</comment>
<protein>
    <submittedName>
        <fullName evidence="1">Uncharacterized protein</fullName>
    </submittedName>
</protein>
<proteinExistence type="predicted"/>